<reference evidence="2 3" key="1">
    <citation type="submission" date="2020-10" db="EMBL/GenBank/DDBJ databases">
        <title>The Coptis chinensis genome and diversification of protoberbering-type alkaloids.</title>
        <authorList>
            <person name="Wang B."/>
            <person name="Shu S."/>
            <person name="Song C."/>
            <person name="Liu Y."/>
        </authorList>
    </citation>
    <scope>NUCLEOTIDE SEQUENCE [LARGE SCALE GENOMIC DNA]</scope>
    <source>
        <strain evidence="2">HL-2020</strain>
        <tissue evidence="2">Leaf</tissue>
    </source>
</reference>
<dbReference type="InterPro" id="IPR050898">
    <property type="entry name" value="Plant_acyltransferase"/>
</dbReference>
<dbReference type="Proteomes" id="UP000631114">
    <property type="component" value="Unassembled WGS sequence"/>
</dbReference>
<name>A0A835LG93_9MAGN</name>
<dbReference type="OrthoDB" id="671439at2759"/>
<evidence type="ECO:0000256" key="1">
    <source>
        <dbReference type="ARBA" id="ARBA00009861"/>
    </source>
</evidence>
<dbReference type="PANTHER" id="PTHR31147:SF25">
    <property type="entry name" value="HXXXD-TYPE ACYL-TRANSFERASE FAMILY PROTEIN"/>
    <property type="match status" value="1"/>
</dbReference>
<comment type="similarity">
    <text evidence="1">Belongs to the plant acyltransferase family.</text>
</comment>
<gene>
    <name evidence="2" type="ORF">IFM89_024256</name>
</gene>
<dbReference type="AlphaFoldDB" id="A0A835LG93"/>
<dbReference type="PANTHER" id="PTHR31147">
    <property type="entry name" value="ACYL TRANSFERASE 4"/>
    <property type="match status" value="1"/>
</dbReference>
<protein>
    <submittedName>
        <fullName evidence="2">Uncharacterized protein</fullName>
    </submittedName>
</protein>
<dbReference type="Pfam" id="PF02458">
    <property type="entry name" value="Transferase"/>
    <property type="match status" value="1"/>
</dbReference>
<keyword evidence="3" id="KW-1185">Reference proteome</keyword>
<accession>A0A835LG93</accession>
<proteinExistence type="inferred from homology"/>
<organism evidence="2 3">
    <name type="scientific">Coptis chinensis</name>
    <dbReference type="NCBI Taxonomy" id="261450"/>
    <lineage>
        <taxon>Eukaryota</taxon>
        <taxon>Viridiplantae</taxon>
        <taxon>Streptophyta</taxon>
        <taxon>Embryophyta</taxon>
        <taxon>Tracheophyta</taxon>
        <taxon>Spermatophyta</taxon>
        <taxon>Magnoliopsida</taxon>
        <taxon>Ranunculales</taxon>
        <taxon>Ranunculaceae</taxon>
        <taxon>Coptidoideae</taxon>
        <taxon>Coptis</taxon>
    </lineage>
</organism>
<evidence type="ECO:0000313" key="3">
    <source>
        <dbReference type="Proteomes" id="UP000631114"/>
    </source>
</evidence>
<dbReference type="EMBL" id="JADFTS010000008">
    <property type="protein sequence ID" value="KAF9593605.1"/>
    <property type="molecule type" value="Genomic_DNA"/>
</dbReference>
<evidence type="ECO:0000313" key="2">
    <source>
        <dbReference type="EMBL" id="KAF9593605.1"/>
    </source>
</evidence>
<dbReference type="InterPro" id="IPR023213">
    <property type="entry name" value="CAT-like_dom_sf"/>
</dbReference>
<dbReference type="Gene3D" id="3.30.559.10">
    <property type="entry name" value="Chloramphenicol acetyltransferase-like domain"/>
    <property type="match status" value="2"/>
</dbReference>
<comment type="caution">
    <text evidence="2">The sequence shown here is derived from an EMBL/GenBank/DDBJ whole genome shotgun (WGS) entry which is preliminary data.</text>
</comment>
<sequence>MLIEKNLCLLSPSQATPSDLILSFSSVDNDPNLEILCQTIYVYRTHNELTMGADGEYGSSASDNPRNQLDPACLIQEALSKVLVYYYPLAGKLKRNKDDGKLQINCTGEGVPFSVAIADCTLKSLHYFEGIDVDLAQHFVYEVFGDENDGKHPLVMQLTKFSCGGFTIGMGLSHSVCDGYGAAQFFQAMAELASGKDECTVKPVWERERLVGRAIDDKLIQLPVGEGSFATSPFLPTTDLVHECFNLGCDSLKRLKIRLMKESAGEDFSENFTTLEVLSAYIWRARFKSLELNLDGQTDLVVTMGIRQLLDPPLPDGYYGNAFVPSKVVLKGRDLIESPLSWVVRLIKDSKRKSSKTEYINSWLGILESINHQRPKLEANGASMVLTDWRQLGLFEQVDFGWKEAVNVIPVPWKIFGYLDLCIFLPPCKLNSSMKGGLRVLVCLPKAAMIKFKGEMDALHLENEL</sequence>